<dbReference type="PROSITE" id="PS50054">
    <property type="entry name" value="TYR_PHOSPHATASE_DUAL"/>
    <property type="match status" value="1"/>
</dbReference>
<keyword evidence="4" id="KW-0904">Protein phosphatase</keyword>
<dbReference type="PROSITE" id="PS50056">
    <property type="entry name" value="TYR_PHOSPHATASE_2"/>
    <property type="match status" value="1"/>
</dbReference>
<dbReference type="GO" id="GO:0033550">
    <property type="term" value="F:MAP kinase tyrosine phosphatase activity"/>
    <property type="evidence" value="ECO:0007669"/>
    <property type="project" value="TreeGrafter"/>
</dbReference>
<feature type="region of interest" description="Disordered" evidence="5">
    <location>
        <begin position="653"/>
        <end position="690"/>
    </location>
</feature>
<dbReference type="RefSeq" id="XP_007784643.1">
    <property type="nucleotide sequence ID" value="XM_007786453.1"/>
</dbReference>
<reference evidence="9" key="1">
    <citation type="submission" date="2012-06" db="EMBL/GenBank/DDBJ databases">
        <title>The genome sequence of Coniosporium apollinis CBS 100218.</title>
        <authorList>
            <consortium name="The Broad Institute Genome Sequencing Platform"/>
            <person name="Cuomo C."/>
            <person name="Gorbushina A."/>
            <person name="Noack S."/>
            <person name="Walker B."/>
            <person name="Young S.K."/>
            <person name="Zeng Q."/>
            <person name="Gargeya S."/>
            <person name="Fitzgerald M."/>
            <person name="Haas B."/>
            <person name="Abouelleil A."/>
            <person name="Alvarado L."/>
            <person name="Arachchi H.M."/>
            <person name="Berlin A.M."/>
            <person name="Chapman S.B."/>
            <person name="Goldberg J."/>
            <person name="Griggs A."/>
            <person name="Gujja S."/>
            <person name="Hansen M."/>
            <person name="Howarth C."/>
            <person name="Imamovic A."/>
            <person name="Larimer J."/>
            <person name="McCowan C."/>
            <person name="Montmayeur A."/>
            <person name="Murphy C."/>
            <person name="Neiman D."/>
            <person name="Pearson M."/>
            <person name="Priest M."/>
            <person name="Roberts A."/>
            <person name="Saif S."/>
            <person name="Shea T."/>
            <person name="Sisk P."/>
            <person name="Sykes S."/>
            <person name="Wortman J."/>
            <person name="Nusbaum C."/>
            <person name="Birren B."/>
        </authorList>
    </citation>
    <scope>NUCLEOTIDE SEQUENCE [LARGE SCALE GENOMIC DNA]</scope>
    <source>
        <strain evidence="9">CBS 100218</strain>
    </source>
</reference>
<feature type="region of interest" description="Disordered" evidence="5">
    <location>
        <begin position="889"/>
        <end position="937"/>
    </location>
</feature>
<feature type="compositionally biased region" description="Polar residues" evidence="5">
    <location>
        <begin position="564"/>
        <end position="575"/>
    </location>
</feature>
<dbReference type="eggNOG" id="KOG1716">
    <property type="taxonomic scope" value="Eukaryota"/>
</dbReference>
<evidence type="ECO:0000256" key="1">
    <source>
        <dbReference type="ARBA" id="ARBA00008601"/>
    </source>
</evidence>
<dbReference type="PANTHER" id="PTHR10159:SF519">
    <property type="entry name" value="DUAL SPECIFICITY PROTEIN PHOSPHATASE MPK3"/>
    <property type="match status" value="1"/>
</dbReference>
<feature type="compositionally biased region" description="Polar residues" evidence="5">
    <location>
        <begin position="1"/>
        <end position="11"/>
    </location>
</feature>
<feature type="region of interest" description="Disordered" evidence="5">
    <location>
        <begin position="377"/>
        <end position="417"/>
    </location>
</feature>
<feature type="domain" description="Tyrosine-protein phosphatase" evidence="6">
    <location>
        <begin position="357"/>
        <end position="510"/>
    </location>
</feature>
<evidence type="ECO:0000256" key="4">
    <source>
        <dbReference type="ARBA" id="ARBA00022912"/>
    </source>
</evidence>
<gene>
    <name evidence="8" type="ORF">W97_08586</name>
</gene>
<evidence type="ECO:0000259" key="6">
    <source>
        <dbReference type="PROSITE" id="PS50054"/>
    </source>
</evidence>
<feature type="domain" description="Tyrosine specific protein phosphatases" evidence="7">
    <location>
        <begin position="430"/>
        <end position="487"/>
    </location>
</feature>
<feature type="compositionally biased region" description="Polar residues" evidence="5">
    <location>
        <begin position="402"/>
        <end position="413"/>
    </location>
</feature>
<dbReference type="InterPro" id="IPR020422">
    <property type="entry name" value="TYR_PHOSPHATASE_DUAL_dom"/>
</dbReference>
<feature type="region of interest" description="Disordered" evidence="5">
    <location>
        <begin position="1"/>
        <end position="155"/>
    </location>
</feature>
<dbReference type="GO" id="GO:0008330">
    <property type="term" value="F:protein tyrosine/threonine phosphatase activity"/>
    <property type="evidence" value="ECO:0007669"/>
    <property type="project" value="TreeGrafter"/>
</dbReference>
<keyword evidence="3" id="KW-0378">Hydrolase</keyword>
<feature type="compositionally biased region" description="Polar residues" evidence="5">
    <location>
        <begin position="36"/>
        <end position="47"/>
    </location>
</feature>
<feature type="region of interest" description="Disordered" evidence="5">
    <location>
        <begin position="844"/>
        <end position="863"/>
    </location>
</feature>
<comment type="similarity">
    <text evidence="1">Belongs to the protein-tyrosine phosphatase family. Non-receptor class dual specificity subfamily.</text>
</comment>
<dbReference type="Proteomes" id="UP000016924">
    <property type="component" value="Unassembled WGS sequence"/>
</dbReference>
<feature type="compositionally biased region" description="Low complexity" evidence="5">
    <location>
        <begin position="662"/>
        <end position="672"/>
    </location>
</feature>
<keyword evidence="9" id="KW-1185">Reference proteome</keyword>
<dbReference type="InterPro" id="IPR000387">
    <property type="entry name" value="Tyr_Pase_dom"/>
</dbReference>
<dbReference type="GO" id="GO:0005829">
    <property type="term" value="C:cytosol"/>
    <property type="evidence" value="ECO:0007669"/>
    <property type="project" value="TreeGrafter"/>
</dbReference>
<dbReference type="GeneID" id="19905897"/>
<feature type="compositionally biased region" description="Low complexity" evidence="5">
    <location>
        <begin position="176"/>
        <end position="192"/>
    </location>
</feature>
<dbReference type="OrthoDB" id="426001at2759"/>
<feature type="compositionally biased region" description="Polar residues" evidence="5">
    <location>
        <begin position="542"/>
        <end position="553"/>
    </location>
</feature>
<evidence type="ECO:0000256" key="5">
    <source>
        <dbReference type="SAM" id="MobiDB-lite"/>
    </source>
</evidence>
<dbReference type="GO" id="GO:0043409">
    <property type="term" value="P:negative regulation of MAPK cascade"/>
    <property type="evidence" value="ECO:0007669"/>
    <property type="project" value="TreeGrafter"/>
</dbReference>
<dbReference type="CDD" id="cd14521">
    <property type="entry name" value="DSP_fungal_SDP1-like"/>
    <property type="match status" value="1"/>
</dbReference>
<feature type="compositionally biased region" description="Basic and acidic residues" evidence="5">
    <location>
        <begin position="678"/>
        <end position="690"/>
    </location>
</feature>
<accession>R7Z5X2</accession>
<dbReference type="InterPro" id="IPR000340">
    <property type="entry name" value="Dual-sp_phosphatase_cat-dom"/>
</dbReference>
<proteinExistence type="inferred from homology"/>
<dbReference type="Gene3D" id="3.90.190.10">
    <property type="entry name" value="Protein tyrosine phosphatase superfamily"/>
    <property type="match status" value="1"/>
</dbReference>
<dbReference type="EMBL" id="JH767611">
    <property type="protein sequence ID" value="EON69326.1"/>
    <property type="molecule type" value="Genomic_DNA"/>
</dbReference>
<dbReference type="GO" id="GO:0017017">
    <property type="term" value="F:MAP kinase tyrosine/serine/threonine phosphatase activity"/>
    <property type="evidence" value="ECO:0007669"/>
    <property type="project" value="TreeGrafter"/>
</dbReference>
<name>R7Z5X2_CONA1</name>
<sequence>MPVQTSPQTSDVPMPSFMSAFRGDTNSTEFAGLSDRNATAARSNMLKSSVAAETYSYSQKSTGPSFAAFHQPHNSISTSSSDSSDSSPTTANSTGDASSMTEPSPGPSPESPQVKIPPASFSADFRSRSTDSSPTTFFELQRPTTPAKKPRNLKNLAVNTSNPLTLSRAVTTASIPQAAKAESATSAPASPSFVKPPTPPRRRPTNLALTIQTPSNSNAPIRLAIPPTPSFARPNTLRHFQSSPSLPLFSPSAAPKGGMMLPPVRPKPAPHGFAEIPIEDEEDSEPNFDIPQSREEKPESYPNGPICIYESGVDLYYEPTVEEALKYDVIMNVASEVKNPFTVAVSSDLSELAARRQVQPQQAEAIFSGDPAALKPSTFDPATLQQSASPTTPKAATGHGLQGTQSSKTTSPSDPEYIHIPWEHNTDIVPDLFRLVKLIDDRVQCGKRVLVHCQCGVSRSASLIVAYGLYKNPGISVQEAYDAVKKRSKWIGPNMSLIMQLQEFRDKIVRTESNAYGARFPGSRPSVLLAGASPADRRAAPFNSNSSDGSRTPRTAPLPPPDVDSTSQRASTGNMPLSAHPSSAPLKSPWSPGVRHSWEPNSKSFDILPASAAPQNTTMAYVDTKGHVVPMLTLPSEPSLSATHNATDHKAAEQTTREHVKPVPSSSAAVSSISRQLPFREKGESADNDRHVTAVSRPPLMSPRTSEFHLTAFQQKEQPEPDFGLLSPRATEFSNTPFHFALDVPHVLAVSPVHETSHVPAANPEHHARHDSKLHPHLSDYVEGIGQAESKTDMPPPLASPRATEFHMTPFHQSDPAEDFGLLSPGAGSFPTDAFNFFATHNIQTPPQAQPQPKDKALPQHRQTHSILHQVRPEHQRFNSIASVAESFHTAPSATPSPPQTRPSSSLQLEVSPTDQAAASAQELPPKSNPPSKPDQLRLQPLQMTTEANSSNRPEPNDSLAFDALLSPRTTEFTRNPFHVELFTATASQETIIRVEDLSSDVMGKTEAAGGSGEGLLSDGKDPRSPPVAGGSPVVRNIWDVL</sequence>
<feature type="region of interest" description="Disordered" evidence="5">
    <location>
        <begin position="535"/>
        <end position="597"/>
    </location>
</feature>
<protein>
    <recommendedName>
        <fullName evidence="2">protein-tyrosine-phosphatase</fullName>
        <ecNumber evidence="2">3.1.3.48</ecNumber>
    </recommendedName>
</protein>
<dbReference type="HOGENOM" id="CLU_003243_0_0_1"/>
<dbReference type="InterPro" id="IPR029021">
    <property type="entry name" value="Prot-tyrosine_phosphatase-like"/>
</dbReference>
<organism evidence="8 9">
    <name type="scientific">Coniosporium apollinis (strain CBS 100218)</name>
    <name type="common">Rock-inhabiting black yeast</name>
    <dbReference type="NCBI Taxonomy" id="1168221"/>
    <lineage>
        <taxon>Eukaryota</taxon>
        <taxon>Fungi</taxon>
        <taxon>Dikarya</taxon>
        <taxon>Ascomycota</taxon>
        <taxon>Pezizomycotina</taxon>
        <taxon>Dothideomycetes</taxon>
        <taxon>Dothideomycetes incertae sedis</taxon>
        <taxon>Coniosporium</taxon>
    </lineage>
</organism>
<dbReference type="InterPro" id="IPR016130">
    <property type="entry name" value="Tyr_Pase_AS"/>
</dbReference>
<feature type="compositionally biased region" description="Polar residues" evidence="5">
    <location>
        <begin position="383"/>
        <end position="394"/>
    </location>
</feature>
<evidence type="ECO:0000313" key="8">
    <source>
        <dbReference type="EMBL" id="EON69326.1"/>
    </source>
</evidence>
<dbReference type="GO" id="GO:0005634">
    <property type="term" value="C:nucleus"/>
    <property type="evidence" value="ECO:0007669"/>
    <property type="project" value="TreeGrafter"/>
</dbReference>
<dbReference type="STRING" id="1168221.R7Z5X2"/>
<dbReference type="PANTHER" id="PTHR10159">
    <property type="entry name" value="DUAL SPECIFICITY PROTEIN PHOSPHATASE"/>
    <property type="match status" value="1"/>
</dbReference>
<dbReference type="SUPFAM" id="SSF52799">
    <property type="entry name" value="(Phosphotyrosine protein) phosphatases II"/>
    <property type="match status" value="1"/>
</dbReference>
<dbReference type="PROSITE" id="PS00383">
    <property type="entry name" value="TYR_PHOSPHATASE_1"/>
    <property type="match status" value="1"/>
</dbReference>
<evidence type="ECO:0000259" key="7">
    <source>
        <dbReference type="PROSITE" id="PS50056"/>
    </source>
</evidence>
<evidence type="ECO:0000256" key="3">
    <source>
        <dbReference type="ARBA" id="ARBA00022801"/>
    </source>
</evidence>
<feature type="region of interest" description="Disordered" evidence="5">
    <location>
        <begin position="176"/>
        <end position="206"/>
    </location>
</feature>
<dbReference type="EC" id="3.1.3.48" evidence="2"/>
<feature type="compositionally biased region" description="Polar residues" evidence="5">
    <location>
        <begin position="55"/>
        <end position="64"/>
    </location>
</feature>
<dbReference type="Pfam" id="PF00782">
    <property type="entry name" value="DSPc"/>
    <property type="match status" value="1"/>
</dbReference>
<dbReference type="AlphaFoldDB" id="R7Z5X2"/>
<feature type="compositionally biased region" description="Acidic residues" evidence="5">
    <location>
        <begin position="277"/>
        <end position="286"/>
    </location>
</feature>
<feature type="region of interest" description="Disordered" evidence="5">
    <location>
        <begin position="1004"/>
        <end position="1033"/>
    </location>
</feature>
<feature type="compositionally biased region" description="Polar residues" evidence="5">
    <location>
        <begin position="130"/>
        <end position="144"/>
    </location>
</feature>
<dbReference type="OMA" id="HQTFNGF"/>
<feature type="compositionally biased region" description="Low complexity" evidence="5">
    <location>
        <begin position="75"/>
        <end position="103"/>
    </location>
</feature>
<evidence type="ECO:0000256" key="2">
    <source>
        <dbReference type="ARBA" id="ARBA00013064"/>
    </source>
</evidence>
<feature type="region of interest" description="Disordered" evidence="5">
    <location>
        <begin position="267"/>
        <end position="303"/>
    </location>
</feature>
<evidence type="ECO:0000313" key="9">
    <source>
        <dbReference type="Proteomes" id="UP000016924"/>
    </source>
</evidence>
<dbReference type="SMART" id="SM00195">
    <property type="entry name" value="DSPc"/>
    <property type="match status" value="1"/>
</dbReference>